<accession>U2Y8Y7</accession>
<dbReference type="SUPFAM" id="SSF54593">
    <property type="entry name" value="Glyoxalase/Bleomycin resistance protein/Dihydroxybiphenyl dioxygenase"/>
    <property type="match status" value="1"/>
</dbReference>
<dbReference type="PANTHER" id="PTHR35006">
    <property type="entry name" value="GLYOXALASE FAMILY PROTEIN (AFU_ORTHOLOGUE AFUA_5G14830)"/>
    <property type="match status" value="1"/>
</dbReference>
<dbReference type="CDD" id="cd07262">
    <property type="entry name" value="VOC_like"/>
    <property type="match status" value="1"/>
</dbReference>
<evidence type="ECO:0000313" key="2">
    <source>
        <dbReference type="EMBL" id="GAD49741.1"/>
    </source>
</evidence>
<dbReference type="PANTHER" id="PTHR35006:SF1">
    <property type="entry name" value="BLL2941 PROTEIN"/>
    <property type="match status" value="1"/>
</dbReference>
<feature type="domain" description="VOC" evidence="1">
    <location>
        <begin position="1"/>
        <end position="127"/>
    </location>
</feature>
<name>U2Y8Y7_9SPHN</name>
<evidence type="ECO:0000313" key="3">
    <source>
        <dbReference type="Proteomes" id="UP000016568"/>
    </source>
</evidence>
<dbReference type="Pfam" id="PF00903">
    <property type="entry name" value="Glyoxalase"/>
    <property type="match status" value="1"/>
</dbReference>
<dbReference type="InterPro" id="IPR029068">
    <property type="entry name" value="Glyas_Bleomycin-R_OHBP_Dase"/>
</dbReference>
<evidence type="ECO:0000259" key="1">
    <source>
        <dbReference type="PROSITE" id="PS51819"/>
    </source>
</evidence>
<dbReference type="OrthoDB" id="9807407at2"/>
<dbReference type="Gene3D" id="3.10.180.10">
    <property type="entry name" value="2,3-Dihydroxybiphenyl 1,2-Dioxygenase, domain 1"/>
    <property type="match status" value="1"/>
</dbReference>
<keyword evidence="3" id="KW-1185">Reference proteome</keyword>
<dbReference type="InterPro" id="IPR037523">
    <property type="entry name" value="VOC_core"/>
</dbReference>
<comment type="caution">
    <text evidence="2">The sequence shown here is derived from an EMBL/GenBank/DDBJ whole genome shotgun (WGS) entry which is preliminary data.</text>
</comment>
<dbReference type="InterPro" id="IPR004360">
    <property type="entry name" value="Glyas_Fos-R_dOase_dom"/>
</dbReference>
<protein>
    <recommendedName>
        <fullName evidence="1">VOC domain-containing protein</fullName>
    </recommendedName>
</protein>
<reference evidence="2 3" key="1">
    <citation type="submission" date="2013-09" db="EMBL/GenBank/DDBJ databases">
        <title>Whole genome shotgun sequence of Novosphingobium tardaugens NBRC 16725.</title>
        <authorList>
            <person name="Isaki S."/>
            <person name="Hosoyama A."/>
            <person name="Tsuchikane K."/>
            <person name="Katsumata H."/>
            <person name="Ando Y."/>
            <person name="Yamazaki S."/>
            <person name="Fujita N."/>
        </authorList>
    </citation>
    <scope>NUCLEOTIDE SEQUENCE [LARGE SCALE GENOMIC DNA]</scope>
    <source>
        <strain evidence="2 3">NBRC 16725</strain>
    </source>
</reference>
<dbReference type="KEGG" id="ntd:EGO55_18480"/>
<dbReference type="PROSITE" id="PS51819">
    <property type="entry name" value="VOC"/>
    <property type="match status" value="1"/>
</dbReference>
<dbReference type="RefSeq" id="WP_021690646.1">
    <property type="nucleotide sequence ID" value="NZ_BASZ01000006.1"/>
</dbReference>
<proteinExistence type="predicted"/>
<gene>
    <name evidence="2" type="ORF">NT2_06_01810</name>
</gene>
<dbReference type="AlphaFoldDB" id="U2Y8Y7"/>
<organism evidence="2 3">
    <name type="scientific">Caenibius tardaugens NBRC 16725</name>
    <dbReference type="NCBI Taxonomy" id="1219035"/>
    <lineage>
        <taxon>Bacteria</taxon>
        <taxon>Pseudomonadati</taxon>
        <taxon>Pseudomonadota</taxon>
        <taxon>Alphaproteobacteria</taxon>
        <taxon>Sphingomonadales</taxon>
        <taxon>Erythrobacteraceae</taxon>
        <taxon>Caenibius</taxon>
    </lineage>
</organism>
<sequence>MISHTFLGTNAPDRAAAFYAPIMDALGWRRRHSETSTHLVIWNPAATTRPLFVLGWPFDGEAADPGNGGMVALLASDRATVDRVHEIAIAGGARCEGKPGLRPRYHANYYGAYFRDLDGNKLCIVCHQPAEHA</sequence>
<dbReference type="EMBL" id="BASZ01000006">
    <property type="protein sequence ID" value="GAD49741.1"/>
    <property type="molecule type" value="Genomic_DNA"/>
</dbReference>
<dbReference type="Proteomes" id="UP000016568">
    <property type="component" value="Unassembled WGS sequence"/>
</dbReference>
<dbReference type="eggNOG" id="COG0346">
    <property type="taxonomic scope" value="Bacteria"/>
</dbReference>